<dbReference type="RefSeq" id="WP_043248242.1">
    <property type="nucleotide sequence ID" value="NZ_HG322950.1"/>
</dbReference>
<evidence type="ECO:0000256" key="4">
    <source>
        <dbReference type="ARBA" id="ARBA00022833"/>
    </source>
</evidence>
<comment type="cofactor">
    <cofactor evidence="1">
        <name>Zn(2+)</name>
        <dbReference type="ChEBI" id="CHEBI:29105"/>
    </cofactor>
</comment>
<evidence type="ECO:0000256" key="5">
    <source>
        <dbReference type="ARBA" id="ARBA00024029"/>
    </source>
</evidence>
<reference evidence="7 8" key="2">
    <citation type="submission" date="2014-05" db="EMBL/GenBank/DDBJ databases">
        <title>Genome sequence of the 3-chlorobenzoate degrading bacterium Pseudomonas knackmussii B13 shows multiple evidence for horizontal gene transfer.</title>
        <authorList>
            <person name="Miyazaki R."/>
            <person name="Bertelli C."/>
            <person name="Falquet L."/>
            <person name="Robinson-Rechavi M."/>
            <person name="Gharib W."/>
            <person name="Roy S."/>
            <person name="Van der Meer J.R."/>
        </authorList>
    </citation>
    <scope>NUCLEOTIDE SEQUENCE [LARGE SCALE GENOMIC DNA]</scope>
    <source>
        <strain evidence="7 8">B13</strain>
    </source>
</reference>
<dbReference type="Gene3D" id="3.40.50.10310">
    <property type="entry name" value="Creatininase"/>
    <property type="match status" value="1"/>
</dbReference>
<dbReference type="PANTHER" id="PTHR35005">
    <property type="entry name" value="3-DEHYDRO-SCYLLO-INOSOSE HYDROLASE"/>
    <property type="match status" value="1"/>
</dbReference>
<dbReference type="InterPro" id="IPR003785">
    <property type="entry name" value="Creatininase/forma_Hydrolase"/>
</dbReference>
<dbReference type="PATRIC" id="fig|1301098.3.peg.197"/>
<protein>
    <recommendedName>
        <fullName evidence="6">Creatininase</fullName>
        <ecNumber evidence="6">3.5.2.10</ecNumber>
    </recommendedName>
</protein>
<dbReference type="InterPro" id="IPR031034">
    <property type="entry name" value="Creatininase"/>
</dbReference>
<accession>A0A024H9N5</accession>
<proteinExistence type="inferred from homology"/>
<evidence type="ECO:0000256" key="6">
    <source>
        <dbReference type="NCBIfam" id="TIGR04448"/>
    </source>
</evidence>
<dbReference type="GO" id="GO:0046872">
    <property type="term" value="F:metal ion binding"/>
    <property type="evidence" value="ECO:0007669"/>
    <property type="project" value="UniProtKB-KW"/>
</dbReference>
<dbReference type="GO" id="GO:0047789">
    <property type="term" value="F:creatininase activity"/>
    <property type="evidence" value="ECO:0007669"/>
    <property type="project" value="UniProtKB-UniRule"/>
</dbReference>
<name>A0A024H9N5_PSEKB</name>
<dbReference type="InterPro" id="IPR024087">
    <property type="entry name" value="Creatininase-like_sf"/>
</dbReference>
<dbReference type="SUPFAM" id="SSF102215">
    <property type="entry name" value="Creatininase"/>
    <property type="match status" value="1"/>
</dbReference>
<reference evidence="7 8" key="1">
    <citation type="submission" date="2013-03" db="EMBL/GenBank/DDBJ databases">
        <authorList>
            <person name="Linke B."/>
        </authorList>
    </citation>
    <scope>NUCLEOTIDE SEQUENCE [LARGE SCALE GENOMIC DNA]</scope>
    <source>
        <strain evidence="7 8">B13</strain>
    </source>
</reference>
<dbReference type="Pfam" id="PF02633">
    <property type="entry name" value="Creatininase"/>
    <property type="match status" value="1"/>
</dbReference>
<dbReference type="GO" id="GO:0006601">
    <property type="term" value="P:creatine biosynthetic process"/>
    <property type="evidence" value="ECO:0007669"/>
    <property type="project" value="UniProtKB-UniRule"/>
</dbReference>
<evidence type="ECO:0000256" key="1">
    <source>
        <dbReference type="ARBA" id="ARBA00001947"/>
    </source>
</evidence>
<dbReference type="eggNOG" id="COG1402">
    <property type="taxonomic scope" value="Bacteria"/>
</dbReference>
<comment type="similarity">
    <text evidence="5">Belongs to the creatininase superfamily.</text>
</comment>
<dbReference type="KEGG" id="pkc:PKB_0191"/>
<evidence type="ECO:0000313" key="7">
    <source>
        <dbReference type="EMBL" id="CDF81570.1"/>
    </source>
</evidence>
<keyword evidence="8" id="KW-1185">Reference proteome</keyword>
<evidence type="ECO:0000313" key="8">
    <source>
        <dbReference type="Proteomes" id="UP000025241"/>
    </source>
</evidence>
<keyword evidence="2" id="KW-0479">Metal-binding</keyword>
<evidence type="ECO:0000256" key="2">
    <source>
        <dbReference type="ARBA" id="ARBA00022723"/>
    </source>
</evidence>
<dbReference type="AlphaFoldDB" id="A0A024H9N5"/>
<dbReference type="GO" id="GO:0009231">
    <property type="term" value="P:riboflavin biosynthetic process"/>
    <property type="evidence" value="ECO:0007669"/>
    <property type="project" value="TreeGrafter"/>
</dbReference>
<sequence>MSKSVFVGELSWKEYAARIGQGDCVLLLPVGALEQHGHHMCMNVDVLLPTAVCQRVAERIDALVLPGLQYGYKSQQKSGGGNHFPGTTSLDGATLTGTVQDIIRELARHGARRLVLMNGHYENSMFIVEGIDLALRELRYAGIDDFRVVVLSYWDFIRDPQVIAELYPDGFLGWDIEHGGVFETSLMLALYPHLVDMDKVVDHPPATFPPYDVFPVIPERTPACGTLSSAKGASREKGELILRVCTEGIAAAVQEAFAPDS</sequence>
<dbReference type="HOGENOM" id="CLU_055029_3_1_6"/>
<dbReference type="EMBL" id="HG322950">
    <property type="protein sequence ID" value="CDF81570.1"/>
    <property type="molecule type" value="Genomic_DNA"/>
</dbReference>
<organism evidence="7 8">
    <name type="scientific">Pseudomonas knackmussii (strain DSM 6978 / CCUG 54928 / LMG 23759 / B13)</name>
    <dbReference type="NCBI Taxonomy" id="1301098"/>
    <lineage>
        <taxon>Bacteria</taxon>
        <taxon>Pseudomonadati</taxon>
        <taxon>Pseudomonadota</taxon>
        <taxon>Gammaproteobacteria</taxon>
        <taxon>Pseudomonadales</taxon>
        <taxon>Pseudomonadaceae</taxon>
        <taxon>Pseudomonas</taxon>
    </lineage>
</organism>
<dbReference type="STRING" id="1301098.PKB_0191"/>
<keyword evidence="3 7" id="KW-0378">Hydrolase</keyword>
<dbReference type="NCBIfam" id="TIGR04448">
    <property type="entry name" value="creatininase"/>
    <property type="match status" value="1"/>
</dbReference>
<dbReference type="Proteomes" id="UP000025241">
    <property type="component" value="Chromosome I"/>
</dbReference>
<dbReference type="EC" id="3.5.2.10" evidence="6"/>
<dbReference type="OrthoDB" id="9801445at2"/>
<gene>
    <name evidence="7" type="primary">crna1</name>
    <name evidence="7" type="ORF">PKB_0191</name>
</gene>
<dbReference type="PANTHER" id="PTHR35005:SF1">
    <property type="entry name" value="2-AMINO-5-FORMYLAMINO-6-RIBOSYLAMINOPYRIMIDIN-4(3H)-ONE 5'-MONOPHOSPHATE DEFORMYLASE"/>
    <property type="match status" value="1"/>
</dbReference>
<evidence type="ECO:0000256" key="3">
    <source>
        <dbReference type="ARBA" id="ARBA00022801"/>
    </source>
</evidence>
<dbReference type="GO" id="GO:0006602">
    <property type="term" value="P:creatinine catabolic process"/>
    <property type="evidence" value="ECO:0007669"/>
    <property type="project" value="InterPro"/>
</dbReference>
<dbReference type="GO" id="GO:0016811">
    <property type="term" value="F:hydrolase activity, acting on carbon-nitrogen (but not peptide) bonds, in linear amides"/>
    <property type="evidence" value="ECO:0007669"/>
    <property type="project" value="TreeGrafter"/>
</dbReference>
<keyword evidence="4" id="KW-0862">Zinc</keyword>